<dbReference type="EMBL" id="JBHRWI010000052">
    <property type="protein sequence ID" value="MFC3515617.1"/>
    <property type="molecule type" value="Genomic_DNA"/>
</dbReference>
<dbReference type="GO" id="GO:0003872">
    <property type="term" value="F:6-phosphofructokinase activity"/>
    <property type="evidence" value="ECO:0007669"/>
    <property type="project" value="UniProtKB-EC"/>
</dbReference>
<dbReference type="Gene3D" id="3.40.50.450">
    <property type="match status" value="1"/>
</dbReference>
<evidence type="ECO:0000256" key="1">
    <source>
        <dbReference type="ARBA" id="ARBA00001946"/>
    </source>
</evidence>
<dbReference type="Gene3D" id="3.40.50.460">
    <property type="entry name" value="Phosphofructokinase domain"/>
    <property type="match status" value="1"/>
</dbReference>
<organism evidence="11 12">
    <name type="scientific">Amycolatopsis halotolerans</name>
    <dbReference type="NCBI Taxonomy" id="330083"/>
    <lineage>
        <taxon>Bacteria</taxon>
        <taxon>Bacillati</taxon>
        <taxon>Actinomycetota</taxon>
        <taxon>Actinomycetes</taxon>
        <taxon>Pseudonocardiales</taxon>
        <taxon>Pseudonocardiaceae</taxon>
        <taxon>Amycolatopsis</taxon>
    </lineage>
</organism>
<keyword evidence="5" id="KW-0479">Metal-binding</keyword>
<dbReference type="NCBIfam" id="NF002872">
    <property type="entry name" value="PRK03202.1"/>
    <property type="match status" value="1"/>
</dbReference>
<evidence type="ECO:0000256" key="3">
    <source>
        <dbReference type="ARBA" id="ARBA00022490"/>
    </source>
</evidence>
<dbReference type="PIRSF" id="PIRSF000532">
    <property type="entry name" value="ATP_PFK_prok"/>
    <property type="match status" value="1"/>
</dbReference>
<evidence type="ECO:0000256" key="5">
    <source>
        <dbReference type="ARBA" id="ARBA00022723"/>
    </source>
</evidence>
<keyword evidence="4 11" id="KW-0808">Transferase</keyword>
<proteinExistence type="inferred from homology"/>
<evidence type="ECO:0000256" key="7">
    <source>
        <dbReference type="ARBA" id="ARBA00022842"/>
    </source>
</evidence>
<comment type="pathway">
    <text evidence="2">Carbohydrate degradation; glycolysis; D-glyceraldehyde 3-phosphate and glycerone phosphate from D-glucose: step 3/4.</text>
</comment>
<dbReference type="InterPro" id="IPR022953">
    <property type="entry name" value="ATP_PFK"/>
</dbReference>
<dbReference type="PRINTS" id="PR00476">
    <property type="entry name" value="PHFRCTKINASE"/>
</dbReference>
<keyword evidence="8" id="KW-0324">Glycolysis</keyword>
<sequence>MRIGMLAGDLDCPGSNAVVRAFARKGIQVYGWEIVGIRDGWAGLRENRTVPIRSRDIDETLTRDRPFLGASHGPVKPGDSLHGLDALVVLGGEDAVAGAAKLAADGVQVVVVPATVRNDVMATDATFGFDTAVQIAADALDRCRTTAESHERALVVEVSGRDSGWIALHAGLAGGADVIVGPEHPFDLDQVLARVTRRFERGRAPIVVIAEGALPQGSPVPNGVAAWLSEEISRHTGKEARAVAVSQDGGRPTAADRELGTRFGLRAADAVHAGESGVMVALRGTDLGTVPLAAAAGLKTVSPERYREVEALLS</sequence>
<keyword evidence="6" id="KW-0418">Kinase</keyword>
<dbReference type="InterPro" id="IPR012003">
    <property type="entry name" value="ATP_PFK_prok-type"/>
</dbReference>
<dbReference type="EC" id="2.7.1.11" evidence="11"/>
<comment type="cofactor">
    <cofactor evidence="1">
        <name>Mg(2+)</name>
        <dbReference type="ChEBI" id="CHEBI:18420"/>
    </cofactor>
</comment>
<keyword evidence="12" id="KW-1185">Reference proteome</keyword>
<dbReference type="PANTHER" id="PTHR13697">
    <property type="entry name" value="PHOSPHOFRUCTOKINASE"/>
    <property type="match status" value="1"/>
</dbReference>
<dbReference type="InterPro" id="IPR000023">
    <property type="entry name" value="Phosphofructokinase_dom"/>
</dbReference>
<dbReference type="SUPFAM" id="SSF53784">
    <property type="entry name" value="Phosphofructokinase"/>
    <property type="match status" value="1"/>
</dbReference>
<evidence type="ECO:0000259" key="10">
    <source>
        <dbReference type="Pfam" id="PF00365"/>
    </source>
</evidence>
<gene>
    <name evidence="11" type="ORF">ACFORO_36020</name>
</gene>
<evidence type="ECO:0000313" key="12">
    <source>
        <dbReference type="Proteomes" id="UP001595764"/>
    </source>
</evidence>
<comment type="caution">
    <text evidence="11">The sequence shown here is derived from an EMBL/GenBank/DDBJ whole genome shotgun (WGS) entry which is preliminary data.</text>
</comment>
<name>A0ABV7QRU3_9PSEU</name>
<evidence type="ECO:0000256" key="6">
    <source>
        <dbReference type="ARBA" id="ARBA00022777"/>
    </source>
</evidence>
<evidence type="ECO:0000313" key="11">
    <source>
        <dbReference type="EMBL" id="MFC3515617.1"/>
    </source>
</evidence>
<keyword evidence="7" id="KW-0460">Magnesium</keyword>
<protein>
    <submittedName>
        <fullName evidence="11">ATP-dependent 6-phosphofructokinase</fullName>
        <ecNumber evidence="11">2.7.1.11</ecNumber>
    </submittedName>
</protein>
<accession>A0ABV7QRU3</accession>
<reference evidence="12" key="1">
    <citation type="journal article" date="2019" name="Int. J. Syst. Evol. Microbiol.">
        <title>The Global Catalogue of Microorganisms (GCM) 10K type strain sequencing project: providing services to taxonomists for standard genome sequencing and annotation.</title>
        <authorList>
            <consortium name="The Broad Institute Genomics Platform"/>
            <consortium name="The Broad Institute Genome Sequencing Center for Infectious Disease"/>
            <person name="Wu L."/>
            <person name="Ma J."/>
        </authorList>
    </citation>
    <scope>NUCLEOTIDE SEQUENCE [LARGE SCALE GENOMIC DNA]</scope>
    <source>
        <strain evidence="12">CGMCC 4.7682</strain>
    </source>
</reference>
<evidence type="ECO:0000256" key="2">
    <source>
        <dbReference type="ARBA" id="ARBA00004679"/>
    </source>
</evidence>
<dbReference type="Pfam" id="PF00365">
    <property type="entry name" value="PFK"/>
    <property type="match status" value="1"/>
</dbReference>
<evidence type="ECO:0000256" key="4">
    <source>
        <dbReference type="ARBA" id="ARBA00022679"/>
    </source>
</evidence>
<keyword evidence="3" id="KW-0963">Cytoplasm</keyword>
<comment type="similarity">
    <text evidence="9">Belongs to the phosphofructokinase type A (PFKA) family.</text>
</comment>
<dbReference type="InterPro" id="IPR035966">
    <property type="entry name" value="PKF_sf"/>
</dbReference>
<evidence type="ECO:0000256" key="9">
    <source>
        <dbReference type="ARBA" id="ARBA00038478"/>
    </source>
</evidence>
<dbReference type="PANTHER" id="PTHR13697:SF52">
    <property type="entry name" value="ATP-DEPENDENT 6-PHOSPHOFRUCTOKINASE 3"/>
    <property type="match status" value="1"/>
</dbReference>
<dbReference type="Proteomes" id="UP001595764">
    <property type="component" value="Unassembled WGS sequence"/>
</dbReference>
<evidence type="ECO:0000256" key="8">
    <source>
        <dbReference type="ARBA" id="ARBA00023152"/>
    </source>
</evidence>
<feature type="domain" description="Phosphofructokinase" evidence="10">
    <location>
        <begin position="2"/>
        <end position="270"/>
    </location>
</feature>
<dbReference type="RefSeq" id="WP_377871868.1">
    <property type="nucleotide sequence ID" value="NZ_JBHMAY010000034.1"/>
</dbReference>